<organism evidence="4 5">
    <name type="scientific">Candidatus Haliotispira prima</name>
    <dbReference type="NCBI Taxonomy" id="3034016"/>
    <lineage>
        <taxon>Bacteria</taxon>
        <taxon>Pseudomonadati</taxon>
        <taxon>Spirochaetota</taxon>
        <taxon>Spirochaetia</taxon>
        <taxon>Spirochaetales</taxon>
        <taxon>Spirochaetaceae</taxon>
        <taxon>Candidatus Haliotispira</taxon>
    </lineage>
</organism>
<keyword evidence="2" id="KW-0472">Membrane</keyword>
<dbReference type="Gene3D" id="3.90.1580.10">
    <property type="entry name" value="paralog of FGE (formylglycine-generating enzyme)"/>
    <property type="match status" value="1"/>
</dbReference>
<protein>
    <submittedName>
        <fullName evidence="4">SUMF1/EgtB/PvdO family nonheme iron enzyme</fullName>
    </submittedName>
</protein>
<gene>
    <name evidence="4" type="ORF">P0082_06470</name>
</gene>
<evidence type="ECO:0000259" key="3">
    <source>
        <dbReference type="Pfam" id="PF03781"/>
    </source>
</evidence>
<dbReference type="Pfam" id="PF03781">
    <property type="entry name" value="FGE-sulfatase"/>
    <property type="match status" value="1"/>
</dbReference>
<name>A0ABY8MEZ4_9SPIO</name>
<reference evidence="4 5" key="1">
    <citation type="submission" date="2023-04" db="EMBL/GenBank/DDBJ databases">
        <title>Spirochaete genome identified in red abalone sample constitutes a novel genus.</title>
        <authorList>
            <person name="Sharma S.P."/>
            <person name="Purcell C.M."/>
            <person name="Hyde J.R."/>
            <person name="Severin A.J."/>
        </authorList>
    </citation>
    <scope>NUCLEOTIDE SEQUENCE [LARGE SCALE GENOMIC DNA]</scope>
    <source>
        <strain evidence="4 5">SP-2023</strain>
    </source>
</reference>
<dbReference type="InterPro" id="IPR042095">
    <property type="entry name" value="SUMF_sf"/>
</dbReference>
<evidence type="ECO:0000313" key="5">
    <source>
        <dbReference type="Proteomes" id="UP001228690"/>
    </source>
</evidence>
<feature type="region of interest" description="Disordered" evidence="1">
    <location>
        <begin position="289"/>
        <end position="313"/>
    </location>
</feature>
<evidence type="ECO:0000256" key="2">
    <source>
        <dbReference type="SAM" id="Phobius"/>
    </source>
</evidence>
<dbReference type="InterPro" id="IPR005532">
    <property type="entry name" value="SUMF_dom"/>
</dbReference>
<evidence type="ECO:0000256" key="1">
    <source>
        <dbReference type="SAM" id="MobiDB-lite"/>
    </source>
</evidence>
<feature type="compositionally biased region" description="Basic and acidic residues" evidence="1">
    <location>
        <begin position="531"/>
        <end position="544"/>
    </location>
</feature>
<keyword evidence="5" id="KW-1185">Reference proteome</keyword>
<dbReference type="SUPFAM" id="SSF56436">
    <property type="entry name" value="C-type lectin-like"/>
    <property type="match status" value="1"/>
</dbReference>
<keyword evidence="2" id="KW-1133">Transmembrane helix</keyword>
<feature type="region of interest" description="Disordered" evidence="1">
    <location>
        <begin position="337"/>
        <end position="360"/>
    </location>
</feature>
<feature type="transmembrane region" description="Helical" evidence="2">
    <location>
        <begin position="30"/>
        <end position="49"/>
    </location>
</feature>
<dbReference type="InterPro" id="IPR016187">
    <property type="entry name" value="CTDL_fold"/>
</dbReference>
<feature type="region of interest" description="Disordered" evidence="1">
    <location>
        <begin position="530"/>
        <end position="550"/>
    </location>
</feature>
<dbReference type="RefSeq" id="WP_326926291.1">
    <property type="nucleotide sequence ID" value="NZ_CP123443.1"/>
</dbReference>
<evidence type="ECO:0000313" key="4">
    <source>
        <dbReference type="EMBL" id="WGK68125.1"/>
    </source>
</evidence>
<feature type="domain" description="Sulfatase-modifying factor enzyme-like" evidence="3">
    <location>
        <begin position="398"/>
        <end position="613"/>
    </location>
</feature>
<dbReference type="EMBL" id="CP123443">
    <property type="protein sequence ID" value="WGK68125.1"/>
    <property type="molecule type" value="Genomic_DNA"/>
</dbReference>
<accession>A0ABY8MEZ4</accession>
<proteinExistence type="predicted"/>
<dbReference type="Proteomes" id="UP001228690">
    <property type="component" value="Chromosome"/>
</dbReference>
<sequence>MSRKSVRRQEDEEPVFKPFRFRNIGRLSPASYIPLLYGIALLLTVYFLFVDQGRRAPQVQVRFFLLSGDASLYVDDRFYSNLNLAPGWSTSTVTLPAGLRKLRIEKAGMEPWVVEQDFRANVWNNRGNPTTYQFTVQMVQSQTVEAHHLWQEAWREYLYRGLEGQKHLSFDASHPYPKVLSDGLRALLYSKEENGESGRRIPDYWSADFQRGLASTTSIYQWGDLLSAYSLVVQSEAQGDETETRMALTGPRTLAILARTAVKRVARLEPGTRSLLDARDRVTREKIAREKAAREAEEEGEEAGEAEKTEGLSGLGAQPWLQMEEWLRNQNAGEAKGKVRAEVQVQGSGPDKSVGLPSQIEDKYGDEDEYRDGYGSGPSIGSVVLALGDIRFMAIPGRNFAVQETEVSNVQFARFWFSEFGVQWRQSRNSHRKESDAPSEAGVAKLVLYEQDHAERPWAWVEDADFAGISENVLLQDQPVRGVTWSEALAFAQWLDREQGAGKGSAWQISLPSVEERQALVETMARVRRTSGRENGREESRNFEPDFVIPPAPPGFSGQTRDALGLKGLSGVLWEWLGGDYLPFLVTASKNGSSNLEYKAVAGGSWLNVLPVKEETRDLWANEFLAEGNELPVVADYRSLAGQFTGIRSPYTGFRVLARRKTNSGQKTAGRYIK</sequence>
<keyword evidence="2" id="KW-0812">Transmembrane</keyword>